<dbReference type="Pfam" id="PF00437">
    <property type="entry name" value="T2SSE"/>
    <property type="match status" value="1"/>
</dbReference>
<accession>A0A7V6PGZ9</accession>
<organism evidence="3 4">
    <name type="scientific">Brucella intermedia</name>
    <dbReference type="NCBI Taxonomy" id="94625"/>
    <lineage>
        <taxon>Bacteria</taxon>
        <taxon>Pseudomonadati</taxon>
        <taxon>Pseudomonadota</taxon>
        <taxon>Alphaproteobacteria</taxon>
        <taxon>Hyphomicrobiales</taxon>
        <taxon>Brucellaceae</taxon>
        <taxon>Brucella/Ochrobactrum group</taxon>
        <taxon>Brucella</taxon>
    </lineage>
</organism>
<feature type="domain" description="Bacterial type II secretion system protein E" evidence="2">
    <location>
        <begin position="39"/>
        <end position="325"/>
    </location>
</feature>
<dbReference type="GO" id="GO:0016887">
    <property type="term" value="F:ATP hydrolysis activity"/>
    <property type="evidence" value="ECO:0007669"/>
    <property type="project" value="InterPro"/>
</dbReference>
<dbReference type="Proteomes" id="UP000551563">
    <property type="component" value="Unassembled WGS sequence"/>
</dbReference>
<evidence type="ECO:0000313" key="3">
    <source>
        <dbReference type="EMBL" id="HHV70705.1"/>
    </source>
</evidence>
<gene>
    <name evidence="3" type="primary">tadA</name>
    <name evidence="3" type="ORF">GXX48_24240</name>
</gene>
<dbReference type="InterPro" id="IPR027417">
    <property type="entry name" value="P-loop_NTPase"/>
</dbReference>
<evidence type="ECO:0000256" key="1">
    <source>
        <dbReference type="ARBA" id="ARBA00006611"/>
    </source>
</evidence>
<dbReference type="PANTHER" id="PTHR30486:SF6">
    <property type="entry name" value="TYPE IV PILUS RETRACTATION ATPASE PILT"/>
    <property type="match status" value="1"/>
</dbReference>
<dbReference type="SUPFAM" id="SSF52540">
    <property type="entry name" value="P-loop containing nucleoside triphosphate hydrolases"/>
    <property type="match status" value="1"/>
</dbReference>
<evidence type="ECO:0000313" key="4">
    <source>
        <dbReference type="Proteomes" id="UP000551563"/>
    </source>
</evidence>
<reference evidence="3 4" key="1">
    <citation type="journal article" date="2020" name="Biotechnol. Biofuels">
        <title>New insights from the biogas microbiome by comprehensive genome-resolved metagenomics of nearly 1600 species originating from multiple anaerobic digesters.</title>
        <authorList>
            <person name="Campanaro S."/>
            <person name="Treu L."/>
            <person name="Rodriguez-R L.M."/>
            <person name="Kovalovszki A."/>
            <person name="Ziels R.M."/>
            <person name="Maus I."/>
            <person name="Zhu X."/>
            <person name="Kougias P.G."/>
            <person name="Basile A."/>
            <person name="Luo G."/>
            <person name="Schluter A."/>
            <person name="Konstantinidis K.T."/>
            <person name="Angelidaki I."/>
        </authorList>
    </citation>
    <scope>NUCLEOTIDE SEQUENCE [LARGE SCALE GENOMIC DNA]</scope>
    <source>
        <strain evidence="3">AS04akNAM_66</strain>
    </source>
</reference>
<proteinExistence type="inferred from homology"/>
<name>A0A7V6PGZ9_9HYPH</name>
<dbReference type="AlphaFoldDB" id="A0A7V6PGZ9"/>
<comment type="caution">
    <text evidence="3">The sequence shown here is derived from an EMBL/GenBank/DDBJ whole genome shotgun (WGS) entry which is preliminary data.</text>
</comment>
<dbReference type="InterPro" id="IPR050921">
    <property type="entry name" value="T4SS_GSP_E_ATPase"/>
</dbReference>
<dbReference type="Gene3D" id="3.30.450.90">
    <property type="match status" value="1"/>
</dbReference>
<dbReference type="PANTHER" id="PTHR30486">
    <property type="entry name" value="TWITCHING MOTILITY PROTEIN PILT"/>
    <property type="match status" value="1"/>
</dbReference>
<dbReference type="InterPro" id="IPR001482">
    <property type="entry name" value="T2SS/T4SS_dom"/>
</dbReference>
<protein>
    <submittedName>
        <fullName evidence="3">Flp pilus assembly complex ATPase component TadA</fullName>
    </submittedName>
</protein>
<dbReference type="EMBL" id="DUMN01000696">
    <property type="protein sequence ID" value="HHV70705.1"/>
    <property type="molecule type" value="Genomic_DNA"/>
</dbReference>
<sequence length="408" mass="45520">MIDESRLDDTPFKPTDSFVPVLKEEPTRFDSSPEIFDTFIVGAGKRGASDITIQSEARPRIQINSRQHFGTKRMLLRSEVDLLLSYIWRSSDAPSILRQGRCLDFSYEVQVSRHERHRFRVNATPITKNGGSGVELTMRSLPSRTPTLDDVQFEQELRPFLNPKSGIIVIAGGTGHGKSTTMAAITRHHLENHENPRKIVDFQAPIEFTFADILSEQGDSASLIGQSEIGEGRDLPTFAAGIWSSLRRAPAIINVGEARDHGSMSGCIAASIQGHIVNTTTHAGSVAEGLRRMAMEFPAEEQAARAFDLISSLQIFITQHLIRTSDGTRRFAVREFLVFDDDVRDRFLDKPIDGWSAVVRQLLKEGMKSDKVIARPLAQSTMKLVDEGWITLSEARSFIPRSMFEILA</sequence>
<evidence type="ECO:0000259" key="2">
    <source>
        <dbReference type="Pfam" id="PF00437"/>
    </source>
</evidence>
<dbReference type="Gene3D" id="3.40.50.300">
    <property type="entry name" value="P-loop containing nucleotide triphosphate hydrolases"/>
    <property type="match status" value="1"/>
</dbReference>
<comment type="similarity">
    <text evidence="1">Belongs to the GSP E family.</text>
</comment>